<dbReference type="InterPro" id="IPR009057">
    <property type="entry name" value="Homeodomain-like_sf"/>
</dbReference>
<evidence type="ECO:0000259" key="5">
    <source>
        <dbReference type="PROSITE" id="PS50977"/>
    </source>
</evidence>
<keyword evidence="2 4" id="KW-0238">DNA-binding</keyword>
<evidence type="ECO:0000313" key="7">
    <source>
        <dbReference type="Proteomes" id="UP001597283"/>
    </source>
</evidence>
<dbReference type="PANTHER" id="PTHR30055">
    <property type="entry name" value="HTH-TYPE TRANSCRIPTIONAL REGULATOR RUTR"/>
    <property type="match status" value="1"/>
</dbReference>
<dbReference type="SUPFAM" id="SSF48498">
    <property type="entry name" value="Tetracyclin repressor-like, C-terminal domain"/>
    <property type="match status" value="1"/>
</dbReference>
<evidence type="ECO:0000313" key="6">
    <source>
        <dbReference type="EMBL" id="MFD1788298.1"/>
    </source>
</evidence>
<dbReference type="InterPro" id="IPR036271">
    <property type="entry name" value="Tet_transcr_reg_TetR-rel_C_sf"/>
</dbReference>
<dbReference type="Proteomes" id="UP001597283">
    <property type="component" value="Unassembled WGS sequence"/>
</dbReference>
<accession>A0ABW4NDS9</accession>
<comment type="caution">
    <text evidence="6">The sequence shown here is derived from an EMBL/GenBank/DDBJ whole genome shotgun (WGS) entry which is preliminary data.</text>
</comment>
<evidence type="ECO:0000256" key="3">
    <source>
        <dbReference type="ARBA" id="ARBA00023163"/>
    </source>
</evidence>
<dbReference type="InterPro" id="IPR025996">
    <property type="entry name" value="MT1864/Rv1816-like_C"/>
</dbReference>
<feature type="domain" description="HTH tetR-type" evidence="5">
    <location>
        <begin position="10"/>
        <end position="70"/>
    </location>
</feature>
<keyword evidence="3" id="KW-0804">Transcription</keyword>
<dbReference type="PROSITE" id="PS50977">
    <property type="entry name" value="HTH_TETR_2"/>
    <property type="match status" value="1"/>
</dbReference>
<protein>
    <submittedName>
        <fullName evidence="6">TetR/AcrR family transcriptional regulator</fullName>
    </submittedName>
</protein>
<sequence>MGRRSDHSRAELEELILATGSALIAESGLGGFSAREVARRIGYSIGTIHNVFGTADRLIAAINTRSFAAWAESLRERLEAAGPDGDRIAVLVEGYFGFAREYPHLWTAIFDHRLPPDSGLTEADETGRSLLTRIVVEEIAYAVGHPVDDNLATLARSLIATVHGHCAFAISGAWALMGEAAPEAAALARVRETLAARAAR</sequence>
<keyword evidence="1" id="KW-0805">Transcription regulation</keyword>
<dbReference type="Gene3D" id="1.10.357.10">
    <property type="entry name" value="Tetracycline Repressor, domain 2"/>
    <property type="match status" value="1"/>
</dbReference>
<gene>
    <name evidence="6" type="ORF">ACFSC3_12015</name>
</gene>
<dbReference type="Pfam" id="PF00440">
    <property type="entry name" value="TetR_N"/>
    <property type="match status" value="1"/>
</dbReference>
<dbReference type="SUPFAM" id="SSF46689">
    <property type="entry name" value="Homeodomain-like"/>
    <property type="match status" value="1"/>
</dbReference>
<evidence type="ECO:0000256" key="1">
    <source>
        <dbReference type="ARBA" id="ARBA00023015"/>
    </source>
</evidence>
<keyword evidence="7" id="KW-1185">Reference proteome</keyword>
<dbReference type="PANTHER" id="PTHR30055:SF234">
    <property type="entry name" value="HTH-TYPE TRANSCRIPTIONAL REGULATOR BETI"/>
    <property type="match status" value="1"/>
</dbReference>
<dbReference type="Pfam" id="PF13305">
    <property type="entry name" value="TetR_C_33"/>
    <property type="match status" value="1"/>
</dbReference>
<dbReference type="EMBL" id="JBHUFC010000003">
    <property type="protein sequence ID" value="MFD1788298.1"/>
    <property type="molecule type" value="Genomic_DNA"/>
</dbReference>
<dbReference type="InterPro" id="IPR001647">
    <property type="entry name" value="HTH_TetR"/>
</dbReference>
<dbReference type="InterPro" id="IPR050109">
    <property type="entry name" value="HTH-type_TetR-like_transc_reg"/>
</dbReference>
<name>A0ABW4NDS9_9SPHN</name>
<proteinExistence type="predicted"/>
<organism evidence="6 7">
    <name type="scientific">Sphingomonas floccifaciens</name>
    <dbReference type="NCBI Taxonomy" id="1844115"/>
    <lineage>
        <taxon>Bacteria</taxon>
        <taxon>Pseudomonadati</taxon>
        <taxon>Pseudomonadota</taxon>
        <taxon>Alphaproteobacteria</taxon>
        <taxon>Sphingomonadales</taxon>
        <taxon>Sphingomonadaceae</taxon>
        <taxon>Sphingomonas</taxon>
    </lineage>
</organism>
<evidence type="ECO:0000256" key="2">
    <source>
        <dbReference type="ARBA" id="ARBA00023125"/>
    </source>
</evidence>
<reference evidence="7" key="1">
    <citation type="journal article" date="2019" name="Int. J. Syst. Evol. Microbiol.">
        <title>The Global Catalogue of Microorganisms (GCM) 10K type strain sequencing project: providing services to taxonomists for standard genome sequencing and annotation.</title>
        <authorList>
            <consortium name="The Broad Institute Genomics Platform"/>
            <consortium name="The Broad Institute Genome Sequencing Center for Infectious Disease"/>
            <person name="Wu L."/>
            <person name="Ma J."/>
        </authorList>
    </citation>
    <scope>NUCLEOTIDE SEQUENCE [LARGE SCALE GENOMIC DNA]</scope>
    <source>
        <strain evidence="7">Q85</strain>
    </source>
</reference>
<dbReference type="RefSeq" id="WP_380940683.1">
    <property type="nucleotide sequence ID" value="NZ_JBHUFC010000003.1"/>
</dbReference>
<feature type="DNA-binding region" description="H-T-H motif" evidence="4">
    <location>
        <begin position="33"/>
        <end position="52"/>
    </location>
</feature>
<evidence type="ECO:0000256" key="4">
    <source>
        <dbReference type="PROSITE-ProRule" id="PRU00335"/>
    </source>
</evidence>